<reference evidence="8 9" key="1">
    <citation type="submission" date="2021-01" db="EMBL/GenBank/DDBJ databases">
        <title>Tumebacillus sp. strain ITR2 16S ribosomal RNA gene Genome sequencing and assembly.</title>
        <authorList>
            <person name="Kang M."/>
        </authorList>
    </citation>
    <scope>NUCLEOTIDE SEQUENCE [LARGE SCALE GENOMIC DNA]</scope>
    <source>
        <strain evidence="8 9">ITR2</strain>
    </source>
</reference>
<comment type="caution">
    <text evidence="8">The sequence shown here is derived from an EMBL/GenBank/DDBJ whole genome shotgun (WGS) entry which is preliminary data.</text>
</comment>
<dbReference type="Proteomes" id="UP000602284">
    <property type="component" value="Unassembled WGS sequence"/>
</dbReference>
<comment type="function">
    <text evidence="2">PPIases accelerate the folding of proteins. It catalyzes the cis-trans isomerization of proline imidic peptide bonds in oligopeptides.</text>
</comment>
<dbReference type="SUPFAM" id="SSF50891">
    <property type="entry name" value="Cyclophilin-like"/>
    <property type="match status" value="1"/>
</dbReference>
<dbReference type="RefSeq" id="WP_201637386.1">
    <property type="nucleotide sequence ID" value="NZ_JAEQNB010000006.1"/>
</dbReference>
<organism evidence="8 9">
    <name type="scientific">Tumebacillus amylolyticus</name>
    <dbReference type="NCBI Taxonomy" id="2801339"/>
    <lineage>
        <taxon>Bacteria</taxon>
        <taxon>Bacillati</taxon>
        <taxon>Bacillota</taxon>
        <taxon>Bacilli</taxon>
        <taxon>Bacillales</taxon>
        <taxon>Alicyclobacillaceae</taxon>
        <taxon>Tumebacillus</taxon>
    </lineage>
</organism>
<keyword evidence="4" id="KW-0697">Rotamase</keyword>
<dbReference type="EC" id="5.2.1.8" evidence="3"/>
<evidence type="ECO:0000256" key="4">
    <source>
        <dbReference type="ARBA" id="ARBA00023110"/>
    </source>
</evidence>
<keyword evidence="6" id="KW-0732">Signal</keyword>
<evidence type="ECO:0000259" key="7">
    <source>
        <dbReference type="PROSITE" id="PS50072"/>
    </source>
</evidence>
<dbReference type="InterPro" id="IPR029000">
    <property type="entry name" value="Cyclophilin-like_dom_sf"/>
</dbReference>
<feature type="signal peptide" evidence="6">
    <location>
        <begin position="1"/>
        <end position="23"/>
    </location>
</feature>
<dbReference type="PROSITE" id="PS00170">
    <property type="entry name" value="CSA_PPIASE_1"/>
    <property type="match status" value="1"/>
</dbReference>
<dbReference type="InterPro" id="IPR036582">
    <property type="entry name" value="Mao_N_sf"/>
</dbReference>
<name>A0ABS1JDY2_9BACL</name>
<dbReference type="Pfam" id="PF07833">
    <property type="entry name" value="Cu_amine_oxidN1"/>
    <property type="match status" value="1"/>
</dbReference>
<dbReference type="PRINTS" id="PR00153">
    <property type="entry name" value="CSAPPISMRASE"/>
</dbReference>
<evidence type="ECO:0000256" key="6">
    <source>
        <dbReference type="SAM" id="SignalP"/>
    </source>
</evidence>
<dbReference type="PANTHER" id="PTHR45625:SF4">
    <property type="entry name" value="PEPTIDYLPROLYL ISOMERASE DOMAIN AND WD REPEAT-CONTAINING PROTEIN 1"/>
    <property type="match status" value="1"/>
</dbReference>
<evidence type="ECO:0000256" key="2">
    <source>
        <dbReference type="ARBA" id="ARBA00002388"/>
    </source>
</evidence>
<dbReference type="InterPro" id="IPR044666">
    <property type="entry name" value="Cyclophilin_A-like"/>
</dbReference>
<dbReference type="InterPro" id="IPR012854">
    <property type="entry name" value="Cu_amine_oxidase-like_N"/>
</dbReference>
<keyword evidence="5 8" id="KW-0413">Isomerase</keyword>
<evidence type="ECO:0000256" key="1">
    <source>
        <dbReference type="ARBA" id="ARBA00000971"/>
    </source>
</evidence>
<dbReference type="InterPro" id="IPR002130">
    <property type="entry name" value="Cyclophilin-type_PPIase_dom"/>
</dbReference>
<dbReference type="CDD" id="cd00317">
    <property type="entry name" value="cyclophilin"/>
    <property type="match status" value="1"/>
</dbReference>
<dbReference type="PANTHER" id="PTHR45625">
    <property type="entry name" value="PEPTIDYL-PROLYL CIS-TRANS ISOMERASE-RELATED"/>
    <property type="match status" value="1"/>
</dbReference>
<dbReference type="Gene3D" id="2.40.100.10">
    <property type="entry name" value="Cyclophilin-like"/>
    <property type="match status" value="1"/>
</dbReference>
<evidence type="ECO:0000313" key="9">
    <source>
        <dbReference type="Proteomes" id="UP000602284"/>
    </source>
</evidence>
<gene>
    <name evidence="8" type="ORF">JJB07_17795</name>
</gene>
<accession>A0ABS1JDY2</accession>
<dbReference type="GO" id="GO:0016853">
    <property type="term" value="F:isomerase activity"/>
    <property type="evidence" value="ECO:0007669"/>
    <property type="project" value="UniProtKB-KW"/>
</dbReference>
<dbReference type="EMBL" id="JAEQNB010000006">
    <property type="protein sequence ID" value="MBL0388458.1"/>
    <property type="molecule type" value="Genomic_DNA"/>
</dbReference>
<protein>
    <recommendedName>
        <fullName evidence="3">peptidylprolyl isomerase</fullName>
        <ecNumber evidence="3">5.2.1.8</ecNumber>
    </recommendedName>
</protein>
<evidence type="ECO:0000313" key="8">
    <source>
        <dbReference type="EMBL" id="MBL0388458.1"/>
    </source>
</evidence>
<evidence type="ECO:0000256" key="5">
    <source>
        <dbReference type="ARBA" id="ARBA00023235"/>
    </source>
</evidence>
<dbReference type="Pfam" id="PF00160">
    <property type="entry name" value="Pro_isomerase"/>
    <property type="match status" value="1"/>
</dbReference>
<dbReference type="InterPro" id="IPR020892">
    <property type="entry name" value="Cyclophilin-type_PPIase_CS"/>
</dbReference>
<dbReference type="Gene3D" id="3.30.457.10">
    <property type="entry name" value="Copper amine oxidase-like, N-terminal domain"/>
    <property type="match status" value="1"/>
</dbReference>
<sequence length="325" mass="35430">MSTKTTSMFLSGILLAGSLIAPAAQKAEAASNITVTLDGNVQLFDQPPVTVQDRTLVPLRKIFEALGATVNWDEDTQTVTAVKDRNTIKLQIGSNTAHKNDQSLTLDVPAQVQNDRTLVPVRFVSEALGAYVYWHEDTQTVDIRTPGVAKHYANPPVMSLDTSKDYSAVVDTNKGTFKIHLDFSDAPLTVNNFVFLARDHYYDHVKFHRIVESFMIQAGDPTATGSGGPGYTFQDELSPTKHYVPGTVAMANAGPNTNGSQFFIGTGDDVKNLDRYPNYTVFGEVTDGMDVVHAIAATPVTESRYGEVSQPIEDVVINTVTIEEK</sequence>
<keyword evidence="9" id="KW-1185">Reference proteome</keyword>
<feature type="chain" id="PRO_5046463436" description="peptidylprolyl isomerase" evidence="6">
    <location>
        <begin position="24"/>
        <end position="325"/>
    </location>
</feature>
<dbReference type="SUPFAM" id="SSF55383">
    <property type="entry name" value="Copper amine oxidase, domain N"/>
    <property type="match status" value="1"/>
</dbReference>
<evidence type="ECO:0000256" key="3">
    <source>
        <dbReference type="ARBA" id="ARBA00013194"/>
    </source>
</evidence>
<feature type="domain" description="PPIase cyclophilin-type" evidence="7">
    <location>
        <begin position="175"/>
        <end position="322"/>
    </location>
</feature>
<comment type="catalytic activity">
    <reaction evidence="1">
        <text>[protein]-peptidylproline (omega=180) = [protein]-peptidylproline (omega=0)</text>
        <dbReference type="Rhea" id="RHEA:16237"/>
        <dbReference type="Rhea" id="RHEA-COMP:10747"/>
        <dbReference type="Rhea" id="RHEA-COMP:10748"/>
        <dbReference type="ChEBI" id="CHEBI:83833"/>
        <dbReference type="ChEBI" id="CHEBI:83834"/>
        <dbReference type="EC" id="5.2.1.8"/>
    </reaction>
</comment>
<proteinExistence type="predicted"/>
<dbReference type="PROSITE" id="PS50072">
    <property type="entry name" value="CSA_PPIASE_2"/>
    <property type="match status" value="1"/>
</dbReference>